<name>A0AAE0SYJ2_9BIVA</name>
<reference evidence="1" key="3">
    <citation type="submission" date="2023-05" db="EMBL/GenBank/DDBJ databases">
        <authorList>
            <person name="Smith C.H."/>
        </authorList>
    </citation>
    <scope>NUCLEOTIDE SEQUENCE</scope>
    <source>
        <strain evidence="1">CHS0354</strain>
        <tissue evidence="1">Mantle</tissue>
    </source>
</reference>
<gene>
    <name evidence="1" type="ORF">CHS0354_012676</name>
</gene>
<organism evidence="1 2">
    <name type="scientific">Potamilus streckersoni</name>
    <dbReference type="NCBI Taxonomy" id="2493646"/>
    <lineage>
        <taxon>Eukaryota</taxon>
        <taxon>Metazoa</taxon>
        <taxon>Spiralia</taxon>
        <taxon>Lophotrochozoa</taxon>
        <taxon>Mollusca</taxon>
        <taxon>Bivalvia</taxon>
        <taxon>Autobranchia</taxon>
        <taxon>Heteroconchia</taxon>
        <taxon>Palaeoheterodonta</taxon>
        <taxon>Unionida</taxon>
        <taxon>Unionoidea</taxon>
        <taxon>Unionidae</taxon>
        <taxon>Ambleminae</taxon>
        <taxon>Lampsilini</taxon>
        <taxon>Potamilus</taxon>
    </lineage>
</organism>
<comment type="caution">
    <text evidence="1">The sequence shown here is derived from an EMBL/GenBank/DDBJ whole genome shotgun (WGS) entry which is preliminary data.</text>
</comment>
<accession>A0AAE0SYJ2</accession>
<reference evidence="1" key="2">
    <citation type="journal article" date="2021" name="Genome Biol. Evol.">
        <title>Developing a high-quality reference genome for a parasitic bivalve with doubly uniparental inheritance (Bivalvia: Unionida).</title>
        <authorList>
            <person name="Smith C.H."/>
        </authorList>
    </citation>
    <scope>NUCLEOTIDE SEQUENCE</scope>
    <source>
        <strain evidence="1">CHS0354</strain>
        <tissue evidence="1">Mantle</tissue>
    </source>
</reference>
<reference evidence="1" key="1">
    <citation type="journal article" date="2021" name="Genome Biol. Evol.">
        <title>A High-Quality Reference Genome for a Parasitic Bivalve with Doubly Uniparental Inheritance (Bivalvia: Unionida).</title>
        <authorList>
            <person name="Smith C.H."/>
        </authorList>
    </citation>
    <scope>NUCLEOTIDE SEQUENCE</scope>
    <source>
        <strain evidence="1">CHS0354</strain>
    </source>
</reference>
<dbReference type="EMBL" id="JAEAOA010000768">
    <property type="protein sequence ID" value="KAK3600010.1"/>
    <property type="molecule type" value="Genomic_DNA"/>
</dbReference>
<proteinExistence type="predicted"/>
<protein>
    <submittedName>
        <fullName evidence="1">Uncharacterized protein</fullName>
    </submittedName>
</protein>
<dbReference type="Proteomes" id="UP001195483">
    <property type="component" value="Unassembled WGS sequence"/>
</dbReference>
<evidence type="ECO:0000313" key="1">
    <source>
        <dbReference type="EMBL" id="KAK3600010.1"/>
    </source>
</evidence>
<keyword evidence="2" id="KW-1185">Reference proteome</keyword>
<sequence>MSSDEYLANKIPSRRTEKFYTVSASSGNLPMVGASGVYIVITTDPFVGSLSFLSENTVSFNGYTYRIVIVAEAWTTSSMARTGPGIFIATPYDVNYQIKPGHGPAPTPPLL</sequence>
<dbReference type="AlphaFoldDB" id="A0AAE0SYJ2"/>
<evidence type="ECO:0000313" key="2">
    <source>
        <dbReference type="Proteomes" id="UP001195483"/>
    </source>
</evidence>